<dbReference type="Proteomes" id="UP000325313">
    <property type="component" value="Unassembled WGS sequence"/>
</dbReference>
<feature type="chain" id="PRO_5036137703" evidence="1">
    <location>
        <begin position="27"/>
        <end position="526"/>
    </location>
</feature>
<sequence length="526" mass="61756">MASYYSIRKTQLILLCFLLACQYMLCSFPSSRKIVPRVTSKEGDHMDIDSCTSSSSIRQNISRFLFKGEDKTDNKSTLVSSAPAKEEIQNVFSNIPELKKEVKVFPTTGTVQEDSMHDEFNFIKEIRDSVAKDSNVTYLSEDQQAQFNKKMEELKAIHKHIEKSQEQKLQNIWNQGWNKKLYEIASFTYGLEENVYALNYVVTQKPLEIGDVAFKTISYLYNHKLISQKMFQDFFSQGNILDISASNMIKTFDINYRLHYDGYKKFPNGKVIPKNWYFSHYRTWFKALESEKQRRFDYQALNELFRVSYQRSMKSISNLFTLKFEDNLFFETLEKYQQAQEQSNLEQFKEGNMNFFEITKTLKSLRDILLQQGTEANIKEKKIGSFLILQLILGNYGEDILELNENSNLFKHKMSLWSSSFDCIEEINNIGRYFQGLKFIEIKSMSFYWSFYKVDKDHKPKPKVELLKELSEISNYFQHILDEYKAVLSNDGLKEDCSEILELGELKDTCEKRISQVIGYVSNSKI</sequence>
<name>A0A5B0P8K5_PUCGR</name>
<dbReference type="OrthoDB" id="10534773at2759"/>
<gene>
    <name evidence="2" type="ORF">PGT21_023690</name>
    <name evidence="3" type="ORF">PGTUg99_036160</name>
</gene>
<evidence type="ECO:0000313" key="3">
    <source>
        <dbReference type="EMBL" id="KAA1117135.1"/>
    </source>
</evidence>
<keyword evidence="1" id="KW-0732">Signal</keyword>
<evidence type="ECO:0000313" key="4">
    <source>
        <dbReference type="Proteomes" id="UP000324748"/>
    </source>
</evidence>
<evidence type="ECO:0000313" key="5">
    <source>
        <dbReference type="Proteomes" id="UP000325313"/>
    </source>
</evidence>
<evidence type="ECO:0000313" key="2">
    <source>
        <dbReference type="EMBL" id="KAA1097907.1"/>
    </source>
</evidence>
<organism evidence="2 4">
    <name type="scientific">Puccinia graminis f. sp. tritici</name>
    <dbReference type="NCBI Taxonomy" id="56615"/>
    <lineage>
        <taxon>Eukaryota</taxon>
        <taxon>Fungi</taxon>
        <taxon>Dikarya</taxon>
        <taxon>Basidiomycota</taxon>
        <taxon>Pucciniomycotina</taxon>
        <taxon>Pucciniomycetes</taxon>
        <taxon>Pucciniales</taxon>
        <taxon>Pucciniaceae</taxon>
        <taxon>Puccinia</taxon>
    </lineage>
</organism>
<dbReference type="EMBL" id="VDEP01000270">
    <property type="protein sequence ID" value="KAA1117135.1"/>
    <property type="molecule type" value="Genomic_DNA"/>
</dbReference>
<dbReference type="AlphaFoldDB" id="A0A5B0P8K5"/>
<keyword evidence="4" id="KW-1185">Reference proteome</keyword>
<comment type="caution">
    <text evidence="2">The sequence shown here is derived from an EMBL/GenBank/DDBJ whole genome shotgun (WGS) entry which is preliminary data.</text>
</comment>
<accession>A0A5B0P8K5</accession>
<proteinExistence type="predicted"/>
<feature type="signal peptide" evidence="1">
    <location>
        <begin position="1"/>
        <end position="26"/>
    </location>
</feature>
<evidence type="ECO:0000256" key="1">
    <source>
        <dbReference type="SAM" id="SignalP"/>
    </source>
</evidence>
<dbReference type="Proteomes" id="UP000324748">
    <property type="component" value="Unassembled WGS sequence"/>
</dbReference>
<protein>
    <submittedName>
        <fullName evidence="2">Uncharacterized protein</fullName>
    </submittedName>
</protein>
<reference evidence="4 5" key="1">
    <citation type="submission" date="2019-05" db="EMBL/GenBank/DDBJ databases">
        <title>Emergence of the Ug99 lineage of the wheat stem rust pathogen through somatic hybridization.</title>
        <authorList>
            <person name="Li F."/>
            <person name="Upadhyaya N.M."/>
            <person name="Sperschneider J."/>
            <person name="Matny O."/>
            <person name="Nguyen-Phuc H."/>
            <person name="Mago R."/>
            <person name="Raley C."/>
            <person name="Miller M.E."/>
            <person name="Silverstein K.A.T."/>
            <person name="Henningsen E."/>
            <person name="Hirsch C.D."/>
            <person name="Visser B."/>
            <person name="Pretorius Z.A."/>
            <person name="Steffenson B.J."/>
            <person name="Schwessinger B."/>
            <person name="Dodds P.N."/>
            <person name="Figueroa M."/>
        </authorList>
    </citation>
    <scope>NUCLEOTIDE SEQUENCE [LARGE SCALE GENOMIC DNA]</scope>
    <source>
        <strain evidence="2">21-0</strain>
        <strain evidence="3 5">Ug99</strain>
    </source>
</reference>
<dbReference type="EMBL" id="VSWC01000066">
    <property type="protein sequence ID" value="KAA1097907.1"/>
    <property type="molecule type" value="Genomic_DNA"/>
</dbReference>